<reference evidence="8" key="1">
    <citation type="journal article" date="2018" name="Nat. Microbiol.">
        <title>Leveraging single-cell genomics to expand the fungal tree of life.</title>
        <authorList>
            <person name="Ahrendt S.R."/>
            <person name="Quandt C.A."/>
            <person name="Ciobanu D."/>
            <person name="Clum A."/>
            <person name="Salamov A."/>
            <person name="Andreopoulos B."/>
            <person name="Cheng J.F."/>
            <person name="Woyke T."/>
            <person name="Pelin A."/>
            <person name="Henrissat B."/>
            <person name="Reynolds N.K."/>
            <person name="Benny G.L."/>
            <person name="Smith M.E."/>
            <person name="James T.Y."/>
            <person name="Grigoriev I.V."/>
        </authorList>
    </citation>
    <scope>NUCLEOTIDE SEQUENCE [LARGE SCALE GENOMIC DNA]</scope>
</reference>
<keyword evidence="6" id="KW-0503">Monooxygenase</keyword>
<dbReference type="Pfam" id="PF00067">
    <property type="entry name" value="p450"/>
    <property type="match status" value="1"/>
</dbReference>
<proteinExistence type="inferred from homology"/>
<dbReference type="SUPFAM" id="SSF48264">
    <property type="entry name" value="Cytochrome P450"/>
    <property type="match status" value="1"/>
</dbReference>
<evidence type="ECO:0000313" key="7">
    <source>
        <dbReference type="EMBL" id="RKO85534.1"/>
    </source>
</evidence>
<dbReference type="OrthoDB" id="1470350at2759"/>
<keyword evidence="6" id="KW-0560">Oxidoreductase</keyword>
<evidence type="ECO:0000256" key="6">
    <source>
        <dbReference type="RuleBase" id="RU000461"/>
    </source>
</evidence>
<dbReference type="InterPro" id="IPR050121">
    <property type="entry name" value="Cytochrome_P450_monoxygenase"/>
</dbReference>
<organism evidence="7 8">
    <name type="scientific">Blyttiomyces helicus</name>
    <dbReference type="NCBI Taxonomy" id="388810"/>
    <lineage>
        <taxon>Eukaryota</taxon>
        <taxon>Fungi</taxon>
        <taxon>Fungi incertae sedis</taxon>
        <taxon>Chytridiomycota</taxon>
        <taxon>Chytridiomycota incertae sedis</taxon>
        <taxon>Chytridiomycetes</taxon>
        <taxon>Chytridiomycetes incertae sedis</taxon>
        <taxon>Blyttiomyces</taxon>
    </lineage>
</organism>
<comment type="cofactor">
    <cofactor evidence="1 5">
        <name>heme</name>
        <dbReference type="ChEBI" id="CHEBI:30413"/>
    </cofactor>
</comment>
<dbReference type="Proteomes" id="UP000269721">
    <property type="component" value="Unassembled WGS sequence"/>
</dbReference>
<keyword evidence="8" id="KW-1185">Reference proteome</keyword>
<dbReference type="PANTHER" id="PTHR24305">
    <property type="entry name" value="CYTOCHROME P450"/>
    <property type="match status" value="1"/>
</dbReference>
<dbReference type="PROSITE" id="PS00086">
    <property type="entry name" value="CYTOCHROME_P450"/>
    <property type="match status" value="1"/>
</dbReference>
<dbReference type="GO" id="GO:0005506">
    <property type="term" value="F:iron ion binding"/>
    <property type="evidence" value="ECO:0007669"/>
    <property type="project" value="InterPro"/>
</dbReference>
<accession>A0A4P9W0D0</accession>
<evidence type="ECO:0000256" key="4">
    <source>
        <dbReference type="ARBA" id="ARBA00023004"/>
    </source>
</evidence>
<dbReference type="InterPro" id="IPR002401">
    <property type="entry name" value="Cyt_P450_E_grp-I"/>
</dbReference>
<feature type="binding site" description="axial binding residue" evidence="5">
    <location>
        <position position="494"/>
    </location>
    <ligand>
        <name>heme</name>
        <dbReference type="ChEBI" id="CHEBI:30413"/>
    </ligand>
    <ligandPart>
        <name>Fe</name>
        <dbReference type="ChEBI" id="CHEBI:18248"/>
    </ligandPart>
</feature>
<evidence type="ECO:0000256" key="5">
    <source>
        <dbReference type="PIRSR" id="PIRSR602401-1"/>
    </source>
</evidence>
<dbReference type="InterPro" id="IPR036396">
    <property type="entry name" value="Cyt_P450_sf"/>
</dbReference>
<protein>
    <submittedName>
        <fullName evidence="7">Cytochrome P450</fullName>
    </submittedName>
</protein>
<dbReference type="PRINTS" id="PR00463">
    <property type="entry name" value="EP450I"/>
</dbReference>
<keyword evidence="4 5" id="KW-0408">Iron</keyword>
<keyword evidence="5 6" id="KW-0349">Heme</keyword>
<gene>
    <name evidence="7" type="ORF">BDK51DRAFT_32325</name>
</gene>
<comment type="similarity">
    <text evidence="2 6">Belongs to the cytochrome P450 family.</text>
</comment>
<dbReference type="PRINTS" id="PR00385">
    <property type="entry name" value="P450"/>
</dbReference>
<dbReference type="PANTHER" id="PTHR24305:SF166">
    <property type="entry name" value="CYTOCHROME P450 12A4, MITOCHONDRIAL-RELATED"/>
    <property type="match status" value="1"/>
</dbReference>
<sequence length="557" mass="61207">MFSWTIPISLAAVAAFGLSVACLLNPRHPKAAIPGPKGLPFFGIFFDYLPYLRSGKDAPIWTALVKKYGPVARLKLPYFDAVLVADGAEALRILNSPVEFVRDDRVQQGTSMLPVFFSSESLEVDIGTGIARDGLSILPTGELWQKHRKILELVFRPDPIRSPSPTHLRHGAVVAVEVAGGLISAFESRCAQSHVGKAIVNVHEAFAAFTLDALGLISFSHRFGKVKSLRKGRPVDFLQVDGVLPILLTVVVPNPPTFPRTQLVLSPPLGLTQPFRFMSPRWVRSFLNVGLEDAEEAALSFRSLASGFVRAKRWAQQGLEEKNGCDLDVMDNLLDSNGEVRILTARTLWDSTANSIMWVILELSHNPSVLAKLLDDIESVMKDCKEMTIETLPRFTYLDMVVKETMRCDPAFGATPRATACDVTIGGCLVALKYLLLTGPASLPSLKTNVIIMIRDIHLNPTFWPDPTTFDPERWQSPPPPGAFMPFGEGPHACIGQKLAIIETKAGPWTSSWMIIAVISFVRNFEFTFVPGEDLAPFNTITTGLKKGLLIELSPRA</sequence>
<dbReference type="CDD" id="cd00302">
    <property type="entry name" value="cytochrome_P450"/>
    <property type="match status" value="1"/>
</dbReference>
<dbReference type="GO" id="GO:0016705">
    <property type="term" value="F:oxidoreductase activity, acting on paired donors, with incorporation or reduction of molecular oxygen"/>
    <property type="evidence" value="ECO:0007669"/>
    <property type="project" value="InterPro"/>
</dbReference>
<evidence type="ECO:0000256" key="3">
    <source>
        <dbReference type="ARBA" id="ARBA00022723"/>
    </source>
</evidence>
<evidence type="ECO:0000256" key="2">
    <source>
        <dbReference type="ARBA" id="ARBA00010617"/>
    </source>
</evidence>
<evidence type="ECO:0000313" key="8">
    <source>
        <dbReference type="Proteomes" id="UP000269721"/>
    </source>
</evidence>
<dbReference type="InterPro" id="IPR001128">
    <property type="entry name" value="Cyt_P450"/>
</dbReference>
<dbReference type="Gene3D" id="1.10.630.10">
    <property type="entry name" value="Cytochrome P450"/>
    <property type="match status" value="1"/>
</dbReference>
<evidence type="ECO:0000256" key="1">
    <source>
        <dbReference type="ARBA" id="ARBA00001971"/>
    </source>
</evidence>
<dbReference type="GO" id="GO:0004497">
    <property type="term" value="F:monooxygenase activity"/>
    <property type="evidence" value="ECO:0007669"/>
    <property type="project" value="UniProtKB-KW"/>
</dbReference>
<dbReference type="InterPro" id="IPR017972">
    <property type="entry name" value="Cyt_P450_CS"/>
</dbReference>
<dbReference type="EMBL" id="KZ998984">
    <property type="protein sequence ID" value="RKO85534.1"/>
    <property type="molecule type" value="Genomic_DNA"/>
</dbReference>
<dbReference type="AlphaFoldDB" id="A0A4P9W0D0"/>
<dbReference type="GO" id="GO:0020037">
    <property type="term" value="F:heme binding"/>
    <property type="evidence" value="ECO:0007669"/>
    <property type="project" value="InterPro"/>
</dbReference>
<keyword evidence="3 5" id="KW-0479">Metal-binding</keyword>
<name>A0A4P9W0D0_9FUNG</name>